<dbReference type="AlphaFoldDB" id="A0A6V7PGX1"/>
<proteinExistence type="predicted"/>
<reference evidence="1" key="1">
    <citation type="submission" date="2020-07" db="EMBL/GenBank/DDBJ databases">
        <authorList>
            <person name="Lin J."/>
        </authorList>
    </citation>
    <scope>NUCLEOTIDE SEQUENCE</scope>
</reference>
<gene>
    <name evidence="1" type="ORF">CB5_LOCUS13215</name>
</gene>
<protein>
    <submittedName>
        <fullName evidence="1">Uncharacterized protein</fullName>
    </submittedName>
</protein>
<dbReference type="EMBL" id="LR862130">
    <property type="protein sequence ID" value="CAD1830004.1"/>
    <property type="molecule type" value="Genomic_DNA"/>
</dbReference>
<evidence type="ECO:0000313" key="1">
    <source>
        <dbReference type="EMBL" id="CAD1830004.1"/>
    </source>
</evidence>
<sequence>MTIWGLTKWLDLKLEKDASYIKAGIFEARPIAGVAKGVEIAINPWKGTTNLTVGPPDYFGVIGMDFLASSKVVLMPHLWALSFIDESTPCIVPMCQGESTKDQTLTTLQLCEEVKCGRDKDLEEEDSNKGETVKSQEVLEQLVPNRGRGKAELVRKQKWTAVTRLEAAQACRHDGLQAKLREP</sequence>
<accession>A0A6V7PGX1</accession>
<name>A0A6V7PGX1_ANACO</name>
<organism evidence="1">
    <name type="scientific">Ananas comosus var. bracteatus</name>
    <name type="common">red pineapple</name>
    <dbReference type="NCBI Taxonomy" id="296719"/>
    <lineage>
        <taxon>Eukaryota</taxon>
        <taxon>Viridiplantae</taxon>
        <taxon>Streptophyta</taxon>
        <taxon>Embryophyta</taxon>
        <taxon>Tracheophyta</taxon>
        <taxon>Spermatophyta</taxon>
        <taxon>Magnoliopsida</taxon>
        <taxon>Liliopsida</taxon>
        <taxon>Poales</taxon>
        <taxon>Bromeliaceae</taxon>
        <taxon>Bromelioideae</taxon>
        <taxon>Ananas</taxon>
    </lineage>
</organism>